<feature type="transmembrane region" description="Helical" evidence="12">
    <location>
        <begin position="354"/>
        <end position="377"/>
    </location>
</feature>
<evidence type="ECO:0000256" key="3">
    <source>
        <dbReference type="ARBA" id="ARBA00008783"/>
    </source>
</evidence>
<evidence type="ECO:0000313" key="13">
    <source>
        <dbReference type="Proteomes" id="UP000694888"/>
    </source>
</evidence>
<dbReference type="RefSeq" id="XP_012943096.1">
    <property type="nucleotide sequence ID" value="XM_013087642.2"/>
</dbReference>
<evidence type="ECO:0000256" key="2">
    <source>
        <dbReference type="ARBA" id="ARBA00004141"/>
    </source>
</evidence>
<keyword evidence="4 12" id="KW-0812">Transmembrane</keyword>
<dbReference type="PANTHER" id="PTHR28388:SF1">
    <property type="entry name" value="TRANSMEMBRANE PROTEIN 237"/>
    <property type="match status" value="1"/>
</dbReference>
<keyword evidence="13" id="KW-1185">Reference proteome</keyword>
<feature type="transmembrane region" description="Helical" evidence="12">
    <location>
        <begin position="322"/>
        <end position="342"/>
    </location>
</feature>
<evidence type="ECO:0000256" key="4">
    <source>
        <dbReference type="ARBA" id="ARBA00022692"/>
    </source>
</evidence>
<feature type="compositionally biased region" description="Basic residues" evidence="11">
    <location>
        <begin position="40"/>
        <end position="49"/>
    </location>
</feature>
<feature type="region of interest" description="Disordered" evidence="11">
    <location>
        <begin position="192"/>
        <end position="211"/>
    </location>
</feature>
<comment type="similarity">
    <text evidence="3">Belongs to the TMEM237 family.</text>
</comment>
<dbReference type="Pfam" id="PF15383">
    <property type="entry name" value="TMEM237"/>
    <property type="match status" value="1"/>
</dbReference>
<protein>
    <submittedName>
        <fullName evidence="14">Transmembrane protein 237</fullName>
    </submittedName>
</protein>
<evidence type="ECO:0000256" key="6">
    <source>
        <dbReference type="ARBA" id="ARBA00022989"/>
    </source>
</evidence>
<feature type="compositionally biased region" description="Gly residues" evidence="11">
    <location>
        <begin position="86"/>
        <end position="95"/>
    </location>
</feature>
<gene>
    <name evidence="14" type="primary">LOC101858512</name>
</gene>
<keyword evidence="5" id="KW-0970">Cilium biogenesis/degradation</keyword>
<keyword evidence="9" id="KW-0966">Cell projection</keyword>
<reference evidence="14" key="1">
    <citation type="submission" date="2025-08" db="UniProtKB">
        <authorList>
            <consortium name="RefSeq"/>
        </authorList>
    </citation>
    <scope>IDENTIFICATION</scope>
</reference>
<feature type="transmembrane region" description="Helical" evidence="12">
    <location>
        <begin position="281"/>
        <end position="302"/>
    </location>
</feature>
<keyword evidence="6 12" id="KW-1133">Transmembrane helix</keyword>
<keyword evidence="7" id="KW-0969">Cilium</keyword>
<sequence>MADKDEAQTKRPKPTKKKGLPPISPRANADENDETDKIKPVKRKPRKKASASGANEQPSSPTSDPGNGEVKPVAVRRRKRSPSQNQGGGGGGEGAPAGDTTTTTPRKKKRRPKQTTAEEPDPSQNAESSQPTTDPQGSKTSLISKDGETPRKKAGGKKKKKVKKASAEAVDEDDYGESPWAEDLRTMHDDIITGSQDGEEDGEEGEARGAGTKKVTNMFVAAPILKSQPLEKIFIETSSKFKGQNKSALNEQRLEEAVTTVMPQEVSRMTTSDFALGTNRVFRVVSLFLHGLVAGLALWQTVTVWTLGSFTADDFLEHYYDTAMPLQGCFYFLLVMCTVSVCDRFDIGNPTRRFVLRAVTLQNGAVSILFCLVALVLNTVAIRYEDRMSLYRDYVDLYSGDNVSQAVSGFTTPPNFMKEEEIATFQSVNTARCVFIVLSWFVLSVTPNSDRLGKSLRSGRTGLEREVEMDRVSSA</sequence>
<evidence type="ECO:0000256" key="1">
    <source>
        <dbReference type="ARBA" id="ARBA00004138"/>
    </source>
</evidence>
<evidence type="ECO:0000256" key="5">
    <source>
        <dbReference type="ARBA" id="ARBA00022794"/>
    </source>
</evidence>
<feature type="region of interest" description="Disordered" evidence="11">
    <location>
        <begin position="1"/>
        <end position="185"/>
    </location>
</feature>
<feature type="compositionally biased region" description="Basic residues" evidence="11">
    <location>
        <begin position="152"/>
        <end position="164"/>
    </location>
</feature>
<feature type="compositionally biased region" description="Basic residues" evidence="11">
    <location>
        <begin position="10"/>
        <end position="19"/>
    </location>
</feature>
<dbReference type="PANTHER" id="PTHR28388">
    <property type="entry name" value="TRANSMEMBRANE PROTEIN 237"/>
    <property type="match status" value="1"/>
</dbReference>
<proteinExistence type="inferred from homology"/>
<accession>A0ABM1A8Y6</accession>
<name>A0ABM1A8Y6_APLCA</name>
<dbReference type="GeneID" id="101858512"/>
<comment type="subcellular location">
    <subcellularLocation>
        <location evidence="1">Cell projection</location>
        <location evidence="1">Cilium</location>
    </subcellularLocation>
    <subcellularLocation>
        <location evidence="2">Membrane</location>
        <topology evidence="2">Multi-pass membrane protein</topology>
    </subcellularLocation>
</comment>
<evidence type="ECO:0000256" key="11">
    <source>
        <dbReference type="SAM" id="MobiDB-lite"/>
    </source>
</evidence>
<evidence type="ECO:0000256" key="9">
    <source>
        <dbReference type="ARBA" id="ARBA00023273"/>
    </source>
</evidence>
<comment type="function">
    <text evidence="10">Component of the transition zone in primary cilia. Required for ciliogenesis.</text>
</comment>
<organism evidence="13 14">
    <name type="scientific">Aplysia californica</name>
    <name type="common">California sea hare</name>
    <dbReference type="NCBI Taxonomy" id="6500"/>
    <lineage>
        <taxon>Eukaryota</taxon>
        <taxon>Metazoa</taxon>
        <taxon>Spiralia</taxon>
        <taxon>Lophotrochozoa</taxon>
        <taxon>Mollusca</taxon>
        <taxon>Gastropoda</taxon>
        <taxon>Heterobranchia</taxon>
        <taxon>Euthyneura</taxon>
        <taxon>Tectipleura</taxon>
        <taxon>Aplysiida</taxon>
        <taxon>Aplysioidea</taxon>
        <taxon>Aplysiidae</taxon>
        <taxon>Aplysia</taxon>
    </lineage>
</organism>
<evidence type="ECO:0000256" key="7">
    <source>
        <dbReference type="ARBA" id="ARBA00023069"/>
    </source>
</evidence>
<evidence type="ECO:0000256" key="12">
    <source>
        <dbReference type="SAM" id="Phobius"/>
    </source>
</evidence>
<feature type="compositionally biased region" description="Polar residues" evidence="11">
    <location>
        <begin position="122"/>
        <end position="143"/>
    </location>
</feature>
<evidence type="ECO:0000256" key="10">
    <source>
        <dbReference type="ARBA" id="ARBA00025631"/>
    </source>
</evidence>
<feature type="compositionally biased region" description="Polar residues" evidence="11">
    <location>
        <begin position="52"/>
        <end position="65"/>
    </location>
</feature>
<keyword evidence="8 12" id="KW-0472">Membrane</keyword>
<dbReference type="InterPro" id="IPR029409">
    <property type="entry name" value="TMEM237"/>
</dbReference>
<evidence type="ECO:0000256" key="8">
    <source>
        <dbReference type="ARBA" id="ARBA00023136"/>
    </source>
</evidence>
<evidence type="ECO:0000313" key="14">
    <source>
        <dbReference type="RefSeq" id="XP_012943096.1"/>
    </source>
</evidence>
<dbReference type="Proteomes" id="UP000694888">
    <property type="component" value="Unplaced"/>
</dbReference>